<dbReference type="eggNOG" id="COG1215">
    <property type="taxonomic scope" value="Bacteria"/>
</dbReference>
<evidence type="ECO:0000259" key="2">
    <source>
        <dbReference type="Pfam" id="PF00535"/>
    </source>
</evidence>
<dbReference type="InterPro" id="IPR029044">
    <property type="entry name" value="Nucleotide-diphossugar_trans"/>
</dbReference>
<proteinExistence type="predicted"/>
<dbReference type="InterPro" id="IPR001173">
    <property type="entry name" value="Glyco_trans_2-like"/>
</dbReference>
<organism evidence="3 4">
    <name type="scientific">Segatella oris C735</name>
    <dbReference type="NCBI Taxonomy" id="563008"/>
    <lineage>
        <taxon>Bacteria</taxon>
        <taxon>Pseudomonadati</taxon>
        <taxon>Bacteroidota</taxon>
        <taxon>Bacteroidia</taxon>
        <taxon>Bacteroidales</taxon>
        <taxon>Prevotellaceae</taxon>
        <taxon>Segatella</taxon>
    </lineage>
</organism>
<dbReference type="HOGENOM" id="CLU_055604_0_1_10"/>
<keyword evidence="1" id="KW-1133">Transmembrane helix</keyword>
<evidence type="ECO:0000313" key="3">
    <source>
        <dbReference type="EMBL" id="EFI49404.1"/>
    </source>
</evidence>
<accession>D7NAU9</accession>
<dbReference type="Pfam" id="PF00535">
    <property type="entry name" value="Glycos_transf_2"/>
    <property type="match status" value="1"/>
</dbReference>
<feature type="transmembrane region" description="Helical" evidence="1">
    <location>
        <begin position="288"/>
        <end position="308"/>
    </location>
</feature>
<dbReference type="SUPFAM" id="SSF53448">
    <property type="entry name" value="Nucleotide-diphospho-sugar transferases"/>
    <property type="match status" value="1"/>
</dbReference>
<evidence type="ECO:0000256" key="1">
    <source>
        <dbReference type="SAM" id="Phobius"/>
    </source>
</evidence>
<dbReference type="PANTHER" id="PTHR43685">
    <property type="entry name" value="GLYCOSYLTRANSFERASE"/>
    <property type="match status" value="1"/>
</dbReference>
<feature type="transmembrane region" description="Helical" evidence="1">
    <location>
        <begin position="6"/>
        <end position="29"/>
    </location>
</feature>
<reference evidence="3" key="1">
    <citation type="submission" date="2010-02" db="EMBL/GenBank/DDBJ databases">
        <title>The Genome Sequence of Prevotella oris strain C735.</title>
        <authorList>
            <consortium name="The Broad Institute Genome Sequencing Platform"/>
            <person name="Ward D."/>
            <person name="Feldgarden M."/>
            <person name="Earl A."/>
            <person name="Young S.K."/>
            <person name="Zeng Q."/>
            <person name="Koehrsen M."/>
            <person name="Alvarado L."/>
            <person name="Berlin A."/>
            <person name="Bochicchio J."/>
            <person name="Borenstein D."/>
            <person name="Chapman S.B."/>
            <person name="Chen Z."/>
            <person name="Engels R."/>
            <person name="Freedman E."/>
            <person name="Gellesch M."/>
            <person name="Goldberg J."/>
            <person name="Griggs A."/>
            <person name="Gujja S."/>
            <person name="Heilman E."/>
            <person name="Heiman D."/>
            <person name="Hepburn T."/>
            <person name="Howarth C."/>
            <person name="Jen D."/>
            <person name="Larson L."/>
            <person name="Mehta T."/>
            <person name="Park D."/>
            <person name="Pearson M."/>
            <person name="Roberts A."/>
            <person name="Saif S."/>
            <person name="Shea T."/>
            <person name="Shenoy N."/>
            <person name="Sisk P."/>
            <person name="Stolte C."/>
            <person name="Sykes S."/>
            <person name="Thomson T."/>
            <person name="Walk T."/>
            <person name="White J."/>
            <person name="Yandava C."/>
            <person name="Sibley C.D."/>
            <person name="Field T.R."/>
            <person name="Grinwis M."/>
            <person name="Eshaghurshan C.S."/>
            <person name="Surette M.G."/>
            <person name="Haas B."/>
            <person name="Nusbaum C."/>
            <person name="Birren B."/>
        </authorList>
    </citation>
    <scope>NUCLEOTIDE SEQUENCE [LARGE SCALE GENOMIC DNA]</scope>
    <source>
        <strain evidence="3">C735</strain>
    </source>
</reference>
<gene>
    <name evidence="3" type="ORF">HMPREF0665_00118</name>
</gene>
<dbReference type="Proteomes" id="UP000003805">
    <property type="component" value="Miscellaneous, Scaffold supercont1.1"/>
</dbReference>
<feature type="transmembrane region" description="Helical" evidence="1">
    <location>
        <begin position="314"/>
        <end position="334"/>
    </location>
</feature>
<protein>
    <submittedName>
        <fullName evidence="3">Glycosyl transferase</fullName>
    </submittedName>
</protein>
<keyword evidence="1" id="KW-0472">Membrane</keyword>
<dbReference type="EMBL" id="GL349564">
    <property type="protein sequence ID" value="EFI49404.1"/>
    <property type="molecule type" value="Genomic_DNA"/>
</dbReference>
<name>D7NAU9_9BACT</name>
<keyword evidence="1" id="KW-0812">Transmembrane</keyword>
<dbReference type="RefSeq" id="WP_004376128.1">
    <property type="nucleotide sequence ID" value="NZ_GL349564.1"/>
</dbReference>
<sequence>MIIDQLTLILGFSIILLAIIALLTSPFLCKIKSQNRENIETELPPISISIIIPTHDNFSELQRNLPIFLRQQYAGSYQVIVVADKGDHETEDFMKRLMSEYNNLYATYLPDSSRYMSRIKLAITLGVKAAKTDWISITDPTCRPADESWLASWGQNMTADTDFVMGYVALDNKTPATWRFEHALKANKCLRAGQRGKTWATNCQNIAFRKSHFMKREGFRGNLQLIRGEYDFLANKYGRNNATRIDIRRSSWLYEEEPSKKTWYNRKIYFRASRPLLKGYMGNRLCTFFENMTLHLSFLASLACGVFAGIMQNWILLGCAFFSLLLLIVGRTILASKAISLLDENLGKGSMFFLEMLLAWRNLRYKFCYIHADKSDFTSHKL</sequence>
<feature type="domain" description="Glycosyltransferase 2-like" evidence="2">
    <location>
        <begin position="49"/>
        <end position="183"/>
    </location>
</feature>
<dbReference type="PANTHER" id="PTHR43685:SF2">
    <property type="entry name" value="GLYCOSYLTRANSFERASE 2-LIKE DOMAIN-CONTAINING PROTEIN"/>
    <property type="match status" value="1"/>
</dbReference>
<dbReference type="Gene3D" id="3.90.550.10">
    <property type="entry name" value="Spore Coat Polysaccharide Biosynthesis Protein SpsA, Chain A"/>
    <property type="match status" value="1"/>
</dbReference>
<dbReference type="GO" id="GO:0016740">
    <property type="term" value="F:transferase activity"/>
    <property type="evidence" value="ECO:0007669"/>
    <property type="project" value="UniProtKB-KW"/>
</dbReference>
<dbReference type="InterPro" id="IPR050834">
    <property type="entry name" value="Glycosyltransf_2"/>
</dbReference>
<keyword evidence="3" id="KW-0808">Transferase</keyword>
<evidence type="ECO:0000313" key="4">
    <source>
        <dbReference type="Proteomes" id="UP000003805"/>
    </source>
</evidence>
<keyword evidence="4" id="KW-1185">Reference proteome</keyword>
<dbReference type="AlphaFoldDB" id="D7NAU9"/>